<dbReference type="EMBL" id="CP139781">
    <property type="protein sequence ID" value="WRQ87292.1"/>
    <property type="molecule type" value="Genomic_DNA"/>
</dbReference>
<dbReference type="Proteomes" id="UP000738431">
    <property type="component" value="Chromosome"/>
</dbReference>
<accession>A0ABZ1C7I6</accession>
<evidence type="ECO:0000313" key="2">
    <source>
        <dbReference type="Proteomes" id="UP000738431"/>
    </source>
</evidence>
<name>A0ABZ1C7I6_9BACT</name>
<reference evidence="1 2" key="1">
    <citation type="submission" date="2021-08" db="EMBL/GenBank/DDBJ databases">
        <authorList>
            <person name="Zhang D."/>
            <person name="Zhang A."/>
            <person name="Wang L."/>
        </authorList>
    </citation>
    <scope>NUCLEOTIDE SEQUENCE [LARGE SCALE GENOMIC DNA]</scope>
    <source>
        <strain evidence="1 2">WL0086</strain>
    </source>
</reference>
<keyword evidence="2" id="KW-1185">Reference proteome</keyword>
<dbReference type="RefSeq" id="WP_221029293.1">
    <property type="nucleotide sequence ID" value="NZ_CP139781.1"/>
</dbReference>
<organism evidence="1 2">
    <name type="scientific">Actomonas aquatica</name>
    <dbReference type="NCBI Taxonomy" id="2866162"/>
    <lineage>
        <taxon>Bacteria</taxon>
        <taxon>Pseudomonadati</taxon>
        <taxon>Verrucomicrobiota</taxon>
        <taxon>Opitutia</taxon>
        <taxon>Opitutales</taxon>
        <taxon>Opitutaceae</taxon>
        <taxon>Actomonas</taxon>
    </lineage>
</organism>
<evidence type="ECO:0000313" key="1">
    <source>
        <dbReference type="EMBL" id="WRQ87292.1"/>
    </source>
</evidence>
<gene>
    <name evidence="1" type="ORF">K1X11_020965</name>
</gene>
<protein>
    <submittedName>
        <fullName evidence="1">Uncharacterized protein</fullName>
    </submittedName>
</protein>
<reference evidence="1 2" key="2">
    <citation type="submission" date="2023-12" db="EMBL/GenBank/DDBJ databases">
        <title>Description of an unclassified Opitutus bacterium of Verrucomicrobiota.</title>
        <authorList>
            <person name="Zhang D.-F."/>
        </authorList>
    </citation>
    <scope>NUCLEOTIDE SEQUENCE [LARGE SCALE GENOMIC DNA]</scope>
    <source>
        <strain evidence="1 2">WL0086</strain>
    </source>
</reference>
<proteinExistence type="predicted"/>
<sequence length="259" mass="28851">MVSSRASVGYEHTLPDGSLRPESYVFMEGDRLGATRDKSLAPTEFQGLLESLAPALAKREYWPATVATEADLLIVVHWGETEVYEDPVRDIEMEALNGALNTFNTTISDFGIADPGRINELMASQGLSQRFVADSARRNAELLGYKEAIMRAEQEFIPSVDEITMKSELGEPRYFVVLSAWDYTAIRRGERPRLLWVSRMNTRSAGLNFRLARELLIAQAAPKFGEQVDGLVRVRVKTGFGHGEVEIGETKVVEEVAPQ</sequence>